<name>A0ABV9NNE5_9GAMM</name>
<reference evidence="5" key="1">
    <citation type="journal article" date="2019" name="Int. J. Syst. Evol. Microbiol.">
        <title>The Global Catalogue of Microorganisms (GCM) 10K type strain sequencing project: providing services to taxonomists for standard genome sequencing and annotation.</title>
        <authorList>
            <consortium name="The Broad Institute Genomics Platform"/>
            <consortium name="The Broad Institute Genome Sequencing Center for Infectious Disease"/>
            <person name="Wu L."/>
            <person name="Ma J."/>
        </authorList>
    </citation>
    <scope>NUCLEOTIDE SEQUENCE [LARGE SCALE GENOMIC DNA]</scope>
    <source>
        <strain evidence="5">CGMCC 1.13574</strain>
    </source>
</reference>
<feature type="repeat" description="TPR" evidence="1">
    <location>
        <begin position="327"/>
        <end position="360"/>
    </location>
</feature>
<dbReference type="SUPFAM" id="SSF48452">
    <property type="entry name" value="TPR-like"/>
    <property type="match status" value="2"/>
</dbReference>
<evidence type="ECO:0000313" key="5">
    <source>
        <dbReference type="Proteomes" id="UP001595892"/>
    </source>
</evidence>
<dbReference type="Gene3D" id="1.25.40.10">
    <property type="entry name" value="Tetratricopeptide repeat domain"/>
    <property type="match status" value="3"/>
</dbReference>
<evidence type="ECO:0000313" key="4">
    <source>
        <dbReference type="EMBL" id="MFC4729149.1"/>
    </source>
</evidence>
<dbReference type="PANTHER" id="PTHR12558:SF13">
    <property type="entry name" value="CELL DIVISION CYCLE PROTEIN 27 HOMOLOG"/>
    <property type="match status" value="1"/>
</dbReference>
<gene>
    <name evidence="4" type="ORF">ACFO3Q_13320</name>
</gene>
<dbReference type="PANTHER" id="PTHR12558">
    <property type="entry name" value="CELL DIVISION CYCLE 16,23,27"/>
    <property type="match status" value="1"/>
</dbReference>
<evidence type="ECO:0000256" key="2">
    <source>
        <dbReference type="SAM" id="MobiDB-lite"/>
    </source>
</evidence>
<protein>
    <submittedName>
        <fullName evidence="4">Tetratricopeptide repeat protein</fullName>
    </submittedName>
</protein>
<dbReference type="InterPro" id="IPR011990">
    <property type="entry name" value="TPR-like_helical_dom_sf"/>
</dbReference>
<accession>A0ABV9NNE5</accession>
<feature type="chain" id="PRO_5046556691" evidence="3">
    <location>
        <begin position="25"/>
        <end position="408"/>
    </location>
</feature>
<organism evidence="4 5">
    <name type="scientific">Coralloluteibacterium thermophilum</name>
    <dbReference type="NCBI Taxonomy" id="2707049"/>
    <lineage>
        <taxon>Bacteria</taxon>
        <taxon>Pseudomonadati</taxon>
        <taxon>Pseudomonadota</taxon>
        <taxon>Gammaproteobacteria</taxon>
        <taxon>Lysobacterales</taxon>
        <taxon>Lysobacteraceae</taxon>
        <taxon>Coralloluteibacterium</taxon>
    </lineage>
</organism>
<dbReference type="SMART" id="SM00028">
    <property type="entry name" value="TPR"/>
    <property type="match status" value="6"/>
</dbReference>
<feature type="compositionally biased region" description="Low complexity" evidence="2">
    <location>
        <begin position="48"/>
        <end position="57"/>
    </location>
</feature>
<keyword evidence="1" id="KW-0802">TPR repeat</keyword>
<dbReference type="PROSITE" id="PS50005">
    <property type="entry name" value="TPR"/>
    <property type="match status" value="1"/>
</dbReference>
<dbReference type="Pfam" id="PF14559">
    <property type="entry name" value="TPR_19"/>
    <property type="match status" value="2"/>
</dbReference>
<comment type="caution">
    <text evidence="4">The sequence shown here is derived from an EMBL/GenBank/DDBJ whole genome shotgun (WGS) entry which is preliminary data.</text>
</comment>
<dbReference type="RefSeq" id="WP_377005221.1">
    <property type="nucleotide sequence ID" value="NZ_JBHSGG010000037.1"/>
</dbReference>
<sequence>MKTSHLLRSLLIASAIAAALPAIAPAYGQSADRFADRKREREERRQQRQGNQQAQAALFPDATRDEPRAQATSRFARQLDAIQKHIEEDEFDAAVEAADALAADTRANDYERAFAQQAAASALLSKGDYAAAQPYLQRAIDSDALPNDTHYQLMYQLAQLQMQDENYAQSLATIDRLIAETRTTDADYLITRGNVLYRLERYPEAIEVLQAATSGAESPNSGAIQLLMAAYAETGQTQQAVALAEQLHQANPEDNRLLFNLAAVYSQADQVDQAAALLDQARQSGRLTTANEYRQLYALFANMEGQEAKVVEVIQDGLAKGILTENAEVYTALGQSYYYSDQVGQAIDAYLKAGPLAETGESYLNAAKLLAQEDRWNEAVEAANQARAKGVRNPADIDQIIQAASSRR</sequence>
<dbReference type="Proteomes" id="UP001595892">
    <property type="component" value="Unassembled WGS sequence"/>
</dbReference>
<dbReference type="EMBL" id="JBHSGG010000037">
    <property type="protein sequence ID" value="MFC4729149.1"/>
    <property type="molecule type" value="Genomic_DNA"/>
</dbReference>
<feature type="compositionally biased region" description="Basic and acidic residues" evidence="2">
    <location>
        <begin position="33"/>
        <end position="46"/>
    </location>
</feature>
<proteinExistence type="predicted"/>
<keyword evidence="3" id="KW-0732">Signal</keyword>
<feature type="signal peptide" evidence="3">
    <location>
        <begin position="1"/>
        <end position="24"/>
    </location>
</feature>
<feature type="region of interest" description="Disordered" evidence="2">
    <location>
        <begin position="33"/>
        <end position="71"/>
    </location>
</feature>
<keyword evidence="5" id="KW-1185">Reference proteome</keyword>
<dbReference type="InterPro" id="IPR019734">
    <property type="entry name" value="TPR_rpt"/>
</dbReference>
<evidence type="ECO:0000256" key="1">
    <source>
        <dbReference type="PROSITE-ProRule" id="PRU00339"/>
    </source>
</evidence>
<evidence type="ECO:0000256" key="3">
    <source>
        <dbReference type="SAM" id="SignalP"/>
    </source>
</evidence>